<dbReference type="VEuPathDB" id="FungiDB:CC1G_05092"/>
<feature type="transmembrane region" description="Helical" evidence="1">
    <location>
        <begin position="232"/>
        <end position="250"/>
    </location>
</feature>
<evidence type="ECO:0000256" key="1">
    <source>
        <dbReference type="SAM" id="Phobius"/>
    </source>
</evidence>
<dbReference type="Pfam" id="PF20151">
    <property type="entry name" value="DUF6533"/>
    <property type="match status" value="1"/>
</dbReference>
<feature type="transmembrane region" description="Helical" evidence="1">
    <location>
        <begin position="135"/>
        <end position="156"/>
    </location>
</feature>
<keyword evidence="4" id="KW-1185">Reference proteome</keyword>
<evidence type="ECO:0000259" key="2">
    <source>
        <dbReference type="Pfam" id="PF20151"/>
    </source>
</evidence>
<protein>
    <recommendedName>
        <fullName evidence="2">DUF6533 domain-containing protein</fullName>
    </recommendedName>
</protein>
<dbReference type="EMBL" id="AACS02000002">
    <property type="protein sequence ID" value="EAU88326.2"/>
    <property type="molecule type" value="Genomic_DNA"/>
</dbReference>
<dbReference type="KEGG" id="cci:CC1G_05092"/>
<dbReference type="OMA" id="CIRVEWK"/>
<dbReference type="InterPro" id="IPR045340">
    <property type="entry name" value="DUF6533"/>
</dbReference>
<feature type="transmembrane region" description="Helical" evidence="1">
    <location>
        <begin position="256"/>
        <end position="277"/>
    </location>
</feature>
<dbReference type="OrthoDB" id="3353364at2759"/>
<sequence>MSGITAVNRVAAEATIPDGELAAVVTTVLGLLHILQVYTSSMVTLAVWDWLTCLKAEWECIWKKEWSLIKVLYIWTRYYGLICFSVNLWLFNANFTVEQCKTLHYLIAASCMWTTLGSEAILAVRTYAFLGKKRWLGITLIVLLLGETAFLLYVAIEGVYQIPPPPIPDADGIIRGPCTASDKPGQHVVSGFWLAPVAFDLICTILTLGKAFSLQRAAVKSPIISIFIREGLFYFLAVAAINLLNAAFMFQSNPNLQNINCFLALVLSQVLCCRLVLNLKGHRDASTSQFTGSASQHSYIPGSGTRSATGGVNIALRKYRDPTYTGPSDVYDGVKVQIDVEQHDTTLSGHAKGMAS</sequence>
<feature type="transmembrane region" description="Helical" evidence="1">
    <location>
        <begin position="28"/>
        <end position="51"/>
    </location>
</feature>
<dbReference type="GeneID" id="6009888"/>
<organism evidence="3 4">
    <name type="scientific">Coprinopsis cinerea (strain Okayama-7 / 130 / ATCC MYA-4618 / FGSC 9003)</name>
    <name type="common">Inky cap fungus</name>
    <name type="synonym">Hormographiella aspergillata</name>
    <dbReference type="NCBI Taxonomy" id="240176"/>
    <lineage>
        <taxon>Eukaryota</taxon>
        <taxon>Fungi</taxon>
        <taxon>Dikarya</taxon>
        <taxon>Basidiomycota</taxon>
        <taxon>Agaricomycotina</taxon>
        <taxon>Agaricomycetes</taxon>
        <taxon>Agaricomycetidae</taxon>
        <taxon>Agaricales</taxon>
        <taxon>Agaricineae</taxon>
        <taxon>Psathyrellaceae</taxon>
        <taxon>Coprinopsis</taxon>
    </lineage>
</organism>
<proteinExistence type="predicted"/>
<dbReference type="HOGENOM" id="CLU_035509_0_0_1"/>
<dbReference type="AlphaFoldDB" id="A8NGA9"/>
<feature type="domain" description="DUF6533" evidence="2">
    <location>
        <begin position="41"/>
        <end position="82"/>
    </location>
</feature>
<name>A8NGA9_COPC7</name>
<feature type="transmembrane region" description="Helical" evidence="1">
    <location>
        <begin position="192"/>
        <end position="212"/>
    </location>
</feature>
<gene>
    <name evidence="3" type="ORF">CC1G_05092</name>
</gene>
<reference evidence="3 4" key="1">
    <citation type="journal article" date="2010" name="Proc. Natl. Acad. Sci. U.S.A.">
        <title>Insights into evolution of multicellular fungi from the assembled chromosomes of the mushroom Coprinopsis cinerea (Coprinus cinereus).</title>
        <authorList>
            <person name="Stajich J.E."/>
            <person name="Wilke S.K."/>
            <person name="Ahren D."/>
            <person name="Au C.H."/>
            <person name="Birren B.W."/>
            <person name="Borodovsky M."/>
            <person name="Burns C."/>
            <person name="Canback B."/>
            <person name="Casselton L.A."/>
            <person name="Cheng C.K."/>
            <person name="Deng J."/>
            <person name="Dietrich F.S."/>
            <person name="Fargo D.C."/>
            <person name="Farman M.L."/>
            <person name="Gathman A.C."/>
            <person name="Goldberg J."/>
            <person name="Guigo R."/>
            <person name="Hoegger P.J."/>
            <person name="Hooker J.B."/>
            <person name="Huggins A."/>
            <person name="James T.Y."/>
            <person name="Kamada T."/>
            <person name="Kilaru S."/>
            <person name="Kodira C."/>
            <person name="Kues U."/>
            <person name="Kupfer D."/>
            <person name="Kwan H.S."/>
            <person name="Lomsadze A."/>
            <person name="Li W."/>
            <person name="Lilly W.W."/>
            <person name="Ma L.J."/>
            <person name="Mackey A.J."/>
            <person name="Manning G."/>
            <person name="Martin F."/>
            <person name="Muraguchi H."/>
            <person name="Natvig D.O."/>
            <person name="Palmerini H."/>
            <person name="Ramesh M.A."/>
            <person name="Rehmeyer C.J."/>
            <person name="Roe B.A."/>
            <person name="Shenoy N."/>
            <person name="Stanke M."/>
            <person name="Ter-Hovhannisyan V."/>
            <person name="Tunlid A."/>
            <person name="Velagapudi R."/>
            <person name="Vision T.J."/>
            <person name="Zeng Q."/>
            <person name="Zolan M.E."/>
            <person name="Pukkila P.J."/>
        </authorList>
    </citation>
    <scope>NUCLEOTIDE SEQUENCE [LARGE SCALE GENOMIC DNA]</scope>
    <source>
        <strain evidence="4">Okayama-7 / 130 / ATCC MYA-4618 / FGSC 9003</strain>
    </source>
</reference>
<dbReference type="RefSeq" id="XP_001833392.2">
    <property type="nucleotide sequence ID" value="XM_001833340.2"/>
</dbReference>
<comment type="caution">
    <text evidence="3">The sequence shown here is derived from an EMBL/GenBank/DDBJ whole genome shotgun (WGS) entry which is preliminary data.</text>
</comment>
<accession>A8NGA9</accession>
<dbReference type="STRING" id="240176.A8NGA9"/>
<evidence type="ECO:0000313" key="4">
    <source>
        <dbReference type="Proteomes" id="UP000001861"/>
    </source>
</evidence>
<evidence type="ECO:0000313" key="3">
    <source>
        <dbReference type="EMBL" id="EAU88326.2"/>
    </source>
</evidence>
<dbReference type="InParanoid" id="A8NGA9"/>
<dbReference type="Proteomes" id="UP000001861">
    <property type="component" value="Unassembled WGS sequence"/>
</dbReference>
<feature type="transmembrane region" description="Helical" evidence="1">
    <location>
        <begin position="72"/>
        <end position="91"/>
    </location>
</feature>
<keyword evidence="1" id="KW-0472">Membrane</keyword>
<keyword evidence="1" id="KW-0812">Transmembrane</keyword>
<keyword evidence="1" id="KW-1133">Transmembrane helix</keyword>
<dbReference type="eggNOG" id="ENOG502S5XC">
    <property type="taxonomic scope" value="Eukaryota"/>
</dbReference>